<dbReference type="GO" id="GO:0097163">
    <property type="term" value="F:sulfur carrier activity"/>
    <property type="evidence" value="ECO:0007669"/>
    <property type="project" value="TreeGrafter"/>
</dbReference>
<keyword evidence="4" id="KW-0808">Transferase</keyword>
<evidence type="ECO:0000256" key="1">
    <source>
        <dbReference type="ARBA" id="ARBA00004496"/>
    </source>
</evidence>
<evidence type="ECO:0000256" key="4">
    <source>
        <dbReference type="ARBA" id="ARBA00022679"/>
    </source>
</evidence>
<evidence type="ECO:0000313" key="6">
    <source>
        <dbReference type="Proteomes" id="UP000319627"/>
    </source>
</evidence>
<reference evidence="5 6" key="1">
    <citation type="submission" date="2019-07" db="EMBL/GenBank/DDBJ databases">
        <title>Genomic Encyclopedia of Type Strains, Phase I: the one thousand microbial genomes (KMG-I) project.</title>
        <authorList>
            <person name="Kyrpides N."/>
        </authorList>
    </citation>
    <scope>NUCLEOTIDE SEQUENCE [LARGE SCALE GENOMIC DNA]</scope>
    <source>
        <strain evidence="5 6">DSM 375</strain>
    </source>
</reference>
<dbReference type="InterPro" id="IPR027396">
    <property type="entry name" value="DsrEFH-like"/>
</dbReference>
<organism evidence="5 6">
    <name type="scientific">Azomonas agilis</name>
    <dbReference type="NCBI Taxonomy" id="116849"/>
    <lineage>
        <taxon>Bacteria</taxon>
        <taxon>Pseudomonadati</taxon>
        <taxon>Pseudomonadota</taxon>
        <taxon>Gammaproteobacteria</taxon>
        <taxon>Pseudomonadales</taxon>
        <taxon>Pseudomonadaceae</taxon>
        <taxon>Azomonas</taxon>
    </lineage>
</organism>
<protein>
    <submittedName>
        <fullName evidence="5">tRNA 2-thiouridine synthesizing protein D</fullName>
    </submittedName>
</protein>
<evidence type="ECO:0000256" key="2">
    <source>
        <dbReference type="ARBA" id="ARBA00007067"/>
    </source>
</evidence>
<dbReference type="PANTHER" id="PTHR34874">
    <property type="entry name" value="PROTEIN YCHN"/>
    <property type="match status" value="1"/>
</dbReference>
<accession>A0A562HZ08</accession>
<dbReference type="AlphaFoldDB" id="A0A562HZ08"/>
<dbReference type="SUPFAM" id="SSF75169">
    <property type="entry name" value="DsrEFH-like"/>
    <property type="match status" value="1"/>
</dbReference>
<keyword evidence="6" id="KW-1185">Reference proteome</keyword>
<dbReference type="NCBIfam" id="TIGR03012">
    <property type="entry name" value="sulf_tusD_dsrE"/>
    <property type="match status" value="1"/>
</dbReference>
<dbReference type="Gene3D" id="3.40.1260.10">
    <property type="entry name" value="DsrEFH-like"/>
    <property type="match status" value="1"/>
</dbReference>
<comment type="caution">
    <text evidence="5">The sequence shown here is derived from an EMBL/GenBank/DDBJ whole genome shotgun (WGS) entry which is preliminary data.</text>
</comment>
<gene>
    <name evidence="5" type="ORF">LX59_02966</name>
</gene>
<dbReference type="PANTHER" id="PTHR34874:SF3">
    <property type="entry name" value="SULFURTRANSFERASE TUSD"/>
    <property type="match status" value="1"/>
</dbReference>
<proteinExistence type="inferred from homology"/>
<evidence type="ECO:0000313" key="5">
    <source>
        <dbReference type="EMBL" id="TWH63902.1"/>
    </source>
</evidence>
<dbReference type="GO" id="GO:1990228">
    <property type="term" value="C:sulfurtransferase complex"/>
    <property type="evidence" value="ECO:0007669"/>
    <property type="project" value="TreeGrafter"/>
</dbReference>
<comment type="subcellular location">
    <subcellularLocation>
        <location evidence="1">Cytoplasm</location>
    </subcellularLocation>
</comment>
<name>A0A562HZ08_9GAMM</name>
<dbReference type="Proteomes" id="UP000319627">
    <property type="component" value="Unassembled WGS sequence"/>
</dbReference>
<dbReference type="GO" id="GO:0002143">
    <property type="term" value="P:tRNA wobble position uridine thiolation"/>
    <property type="evidence" value="ECO:0007669"/>
    <property type="project" value="TreeGrafter"/>
</dbReference>
<dbReference type="NCBIfam" id="NF001237">
    <property type="entry name" value="PRK00207.1"/>
    <property type="match status" value="1"/>
</dbReference>
<dbReference type="InterPro" id="IPR003787">
    <property type="entry name" value="Sulphur_relay_DsrE/F-like"/>
</dbReference>
<sequence length="135" mass="14785">MFYLPMKFVISVQASPQSPASRRALKFAQAVLSEGHEILRIFLYQDGVCNATSIPVLPQDELDLGVAWAEFIQQHQLDAVVCVAAALRRGILNTAEAQRYGRKASVLSDSWELSGLGQLHEAIQQADRLVSFGGS</sequence>
<dbReference type="EMBL" id="VLKG01000016">
    <property type="protein sequence ID" value="TWH63902.1"/>
    <property type="molecule type" value="Genomic_DNA"/>
</dbReference>
<dbReference type="GO" id="GO:0016783">
    <property type="term" value="F:sulfurtransferase activity"/>
    <property type="evidence" value="ECO:0007669"/>
    <property type="project" value="InterPro"/>
</dbReference>
<dbReference type="InterPro" id="IPR017463">
    <property type="entry name" value="Sulphur_relay_TusD/DsrE"/>
</dbReference>
<evidence type="ECO:0000256" key="3">
    <source>
        <dbReference type="ARBA" id="ARBA00022490"/>
    </source>
</evidence>
<keyword evidence="3" id="KW-0963">Cytoplasm</keyword>
<dbReference type="FunFam" id="3.40.1260.10:FF:000001">
    <property type="entry name" value="Sulfurtransferase TusD"/>
    <property type="match status" value="1"/>
</dbReference>
<comment type="similarity">
    <text evidence="2">Belongs to the DsrE/TusD family.</text>
</comment>
<dbReference type="Pfam" id="PF02635">
    <property type="entry name" value="DsrE"/>
    <property type="match status" value="1"/>
</dbReference>